<protein>
    <submittedName>
        <fullName evidence="2">Uncharacterized protein</fullName>
    </submittedName>
</protein>
<evidence type="ECO:0000313" key="3">
    <source>
        <dbReference type="Proteomes" id="UP001153069"/>
    </source>
</evidence>
<organism evidence="2 3">
    <name type="scientific">Seminavis robusta</name>
    <dbReference type="NCBI Taxonomy" id="568900"/>
    <lineage>
        <taxon>Eukaryota</taxon>
        <taxon>Sar</taxon>
        <taxon>Stramenopiles</taxon>
        <taxon>Ochrophyta</taxon>
        <taxon>Bacillariophyta</taxon>
        <taxon>Bacillariophyceae</taxon>
        <taxon>Bacillariophycidae</taxon>
        <taxon>Naviculales</taxon>
        <taxon>Naviculaceae</taxon>
        <taxon>Seminavis</taxon>
    </lineage>
</organism>
<sequence>MKTSSVVSLLSALLLVGTTHGAHLRFKGSAPVFSRHLREECDSDAETDTCLKNTACVQGQCRSPPGSSCSEHGDCTSLYCGNNGLCATLGIDDKIECSSNSDCNGGLICGHGRCRGDTGATCYVPYDCATLTCDSFQQTCEALQVCQEGSAETFECPVGYQCQGRDGAYRKHCRLPVGSSCQNNDDCVTDSNCNSGVCAQIEPLQNRGNDCQLPYNNKNGPNYVQAQCPVGQVCWTHTCDPRTNSCNGNCGRNRGELCTENGDCADGICNILSRMCYR</sequence>
<comment type="caution">
    <text evidence="2">The sequence shown here is derived from an EMBL/GenBank/DDBJ whole genome shotgun (WGS) entry which is preliminary data.</text>
</comment>
<dbReference type="Proteomes" id="UP001153069">
    <property type="component" value="Unassembled WGS sequence"/>
</dbReference>
<gene>
    <name evidence="2" type="ORF">SEMRO_105_G053170.1</name>
</gene>
<keyword evidence="3" id="KW-1185">Reference proteome</keyword>
<reference evidence="2" key="1">
    <citation type="submission" date="2020-06" db="EMBL/GenBank/DDBJ databases">
        <authorList>
            <consortium name="Plant Systems Biology data submission"/>
        </authorList>
    </citation>
    <scope>NUCLEOTIDE SEQUENCE</scope>
    <source>
        <strain evidence="2">D6</strain>
    </source>
</reference>
<evidence type="ECO:0000313" key="2">
    <source>
        <dbReference type="EMBL" id="CAB9501314.1"/>
    </source>
</evidence>
<feature type="signal peptide" evidence="1">
    <location>
        <begin position="1"/>
        <end position="21"/>
    </location>
</feature>
<dbReference type="OrthoDB" id="4405280at2759"/>
<name>A0A9N8DIE2_9STRA</name>
<evidence type="ECO:0000256" key="1">
    <source>
        <dbReference type="SAM" id="SignalP"/>
    </source>
</evidence>
<feature type="chain" id="PRO_5040241905" evidence="1">
    <location>
        <begin position="22"/>
        <end position="278"/>
    </location>
</feature>
<dbReference type="EMBL" id="CAICTM010000104">
    <property type="protein sequence ID" value="CAB9501314.1"/>
    <property type="molecule type" value="Genomic_DNA"/>
</dbReference>
<dbReference type="AlphaFoldDB" id="A0A9N8DIE2"/>
<accession>A0A9N8DIE2</accession>
<proteinExistence type="predicted"/>
<keyword evidence="1" id="KW-0732">Signal</keyword>